<dbReference type="GO" id="GO:0004803">
    <property type="term" value="F:transposase activity"/>
    <property type="evidence" value="ECO:0007669"/>
    <property type="project" value="InterPro"/>
</dbReference>
<evidence type="ECO:0000313" key="2">
    <source>
        <dbReference type="EMBL" id="QPG04586.1"/>
    </source>
</evidence>
<reference evidence="2 3" key="1">
    <citation type="submission" date="2020-11" db="EMBL/GenBank/DDBJ databases">
        <title>Complete genome sequence for Salinimonas sp. strain G2-b.</title>
        <authorList>
            <person name="Park S.-J."/>
        </authorList>
    </citation>
    <scope>NUCLEOTIDE SEQUENCE [LARGE SCALE GENOMIC DNA]</scope>
    <source>
        <strain evidence="2 3">G2-b</strain>
    </source>
</reference>
<dbReference type="SMART" id="SM01321">
    <property type="entry name" value="Y1_Tnp"/>
    <property type="match status" value="1"/>
</dbReference>
<dbReference type="EMBL" id="CP064795">
    <property type="protein sequence ID" value="QPG04586.1"/>
    <property type="molecule type" value="Genomic_DNA"/>
</dbReference>
<name>A0A7S9DVB3_9ALTE</name>
<accession>A0A7S9DVB3</accession>
<gene>
    <name evidence="2" type="ORF">IT774_10090</name>
</gene>
<sequence length="316" mass="36582">MPRPRKCLINLSDTPYYHCVSRCVRRAFLCGEDKQTGKSYEHRRQWVEDRLLFLADVLCVDVCAYAVMSNHTHLVLRINKDKADALSVKEVIRRWHKLYKGMLIAQRYVNPAECDSLSEAETETVKNLAEVYRNRLFDISWFMRLLNEYIARHANNEDDCKGHFWEGRFKSQALMDEASLAACMAYVDLNPVRACLAKSPEASAHTSIQKRIQAAKSRRQPRRLLHFTGDPKDNMPNGLPFRIHDYFALVEQTGRSFHPNKRGRIEDTASPLLARVGLGHTDWNTLVRGIETEFKTSVSIEKLMSHRKRNLQYNSA</sequence>
<feature type="domain" description="Transposase IS200-like" evidence="1">
    <location>
        <begin position="12"/>
        <end position="190"/>
    </location>
</feature>
<protein>
    <submittedName>
        <fullName evidence="2">Transposase</fullName>
    </submittedName>
</protein>
<dbReference type="Proteomes" id="UP000595095">
    <property type="component" value="Chromosome"/>
</dbReference>
<evidence type="ECO:0000259" key="1">
    <source>
        <dbReference type="SMART" id="SM01321"/>
    </source>
</evidence>
<dbReference type="PANTHER" id="PTHR34322:SF2">
    <property type="entry name" value="TRANSPOSASE IS200-LIKE DOMAIN-CONTAINING PROTEIN"/>
    <property type="match status" value="1"/>
</dbReference>
<keyword evidence="3" id="KW-1185">Reference proteome</keyword>
<dbReference type="KEGG" id="smaa:IT774_10090"/>
<dbReference type="RefSeq" id="WP_195809679.1">
    <property type="nucleotide sequence ID" value="NZ_CP064795.1"/>
</dbReference>
<dbReference type="InterPro" id="IPR002686">
    <property type="entry name" value="Transposase_17"/>
</dbReference>
<proteinExistence type="predicted"/>
<dbReference type="SUPFAM" id="SSF143422">
    <property type="entry name" value="Transposase IS200-like"/>
    <property type="match status" value="1"/>
</dbReference>
<organism evidence="2 3">
    <name type="scientific">Salinimonas marina</name>
    <dbReference type="NCBI Taxonomy" id="2785918"/>
    <lineage>
        <taxon>Bacteria</taxon>
        <taxon>Pseudomonadati</taxon>
        <taxon>Pseudomonadota</taxon>
        <taxon>Gammaproteobacteria</taxon>
        <taxon>Alteromonadales</taxon>
        <taxon>Alteromonadaceae</taxon>
        <taxon>Alteromonas/Salinimonas group</taxon>
        <taxon>Salinimonas</taxon>
    </lineage>
</organism>
<dbReference type="GO" id="GO:0006313">
    <property type="term" value="P:DNA transposition"/>
    <property type="evidence" value="ECO:0007669"/>
    <property type="project" value="InterPro"/>
</dbReference>
<dbReference type="InterPro" id="IPR036515">
    <property type="entry name" value="Transposase_17_sf"/>
</dbReference>
<dbReference type="GO" id="GO:0003677">
    <property type="term" value="F:DNA binding"/>
    <property type="evidence" value="ECO:0007669"/>
    <property type="project" value="InterPro"/>
</dbReference>
<dbReference type="PANTHER" id="PTHR34322">
    <property type="entry name" value="TRANSPOSASE, Y1_TNP DOMAIN-CONTAINING"/>
    <property type="match status" value="1"/>
</dbReference>
<dbReference type="Gene3D" id="3.30.70.1290">
    <property type="entry name" value="Transposase IS200-like"/>
    <property type="match status" value="1"/>
</dbReference>
<evidence type="ECO:0000313" key="3">
    <source>
        <dbReference type="Proteomes" id="UP000595095"/>
    </source>
</evidence>
<dbReference type="AlphaFoldDB" id="A0A7S9DVB3"/>